<evidence type="ECO:0000313" key="2">
    <source>
        <dbReference type="Proteomes" id="UP000724686"/>
    </source>
</evidence>
<sequence length="181" mass="21029">MDSVLYFHEDSLSLNLFDLQQGQREANMTHDACFIQNELGKAEARLRKRLRTSQRKNQDRFEIECALDSKAIIIEMNPQSWPLLRLSPSEMIGTNFENFICSGDLSKWRKIFVKILEQSAVIHTELSHGKKDEEAVVLRWSFFMDEDAIIHCKAKDETGFLKNVLKELILSKEIEIIKTLV</sequence>
<evidence type="ECO:0008006" key="3">
    <source>
        <dbReference type="Google" id="ProtNLM"/>
    </source>
</evidence>
<protein>
    <recommendedName>
        <fullName evidence="3">PAS domain-containing protein</fullName>
    </recommendedName>
</protein>
<name>A0ABS2UHB2_9LEPT</name>
<dbReference type="Gene3D" id="3.30.450.20">
    <property type="entry name" value="PAS domain"/>
    <property type="match status" value="1"/>
</dbReference>
<organism evidence="1 2">
    <name type="scientific">Leptospira ainlahdjerensis</name>
    <dbReference type="NCBI Taxonomy" id="2810033"/>
    <lineage>
        <taxon>Bacteria</taxon>
        <taxon>Pseudomonadati</taxon>
        <taxon>Spirochaetota</taxon>
        <taxon>Spirochaetia</taxon>
        <taxon>Leptospirales</taxon>
        <taxon>Leptospiraceae</taxon>
        <taxon>Leptospira</taxon>
    </lineage>
</organism>
<accession>A0ABS2UHB2</accession>
<comment type="caution">
    <text evidence="1">The sequence shown here is derived from an EMBL/GenBank/DDBJ whole genome shotgun (WGS) entry which is preliminary data.</text>
</comment>
<evidence type="ECO:0000313" key="1">
    <source>
        <dbReference type="EMBL" id="MBM9579749.1"/>
    </source>
</evidence>
<proteinExistence type="predicted"/>
<dbReference type="RefSeq" id="WP_205281676.1">
    <property type="nucleotide sequence ID" value="NZ_JAFFPU010000082.1"/>
</dbReference>
<keyword evidence="2" id="KW-1185">Reference proteome</keyword>
<dbReference type="InterPro" id="IPR035965">
    <property type="entry name" value="PAS-like_dom_sf"/>
</dbReference>
<dbReference type="EMBL" id="JAFFPU010000082">
    <property type="protein sequence ID" value="MBM9579749.1"/>
    <property type="molecule type" value="Genomic_DNA"/>
</dbReference>
<gene>
    <name evidence="1" type="ORF">JWG45_21600</name>
</gene>
<dbReference type="SUPFAM" id="SSF55785">
    <property type="entry name" value="PYP-like sensor domain (PAS domain)"/>
    <property type="match status" value="1"/>
</dbReference>
<dbReference type="Proteomes" id="UP000724686">
    <property type="component" value="Unassembled WGS sequence"/>
</dbReference>
<reference evidence="1 2" key="1">
    <citation type="submission" date="2021-02" db="EMBL/GenBank/DDBJ databases">
        <title>Leptospira ainlahdjerensis sp. nov., Leptospira ainazelensis sp. nov., Leptospira abararensis sp. nov. and Leptospira chreensis sp. nov., four new species isolated from water sources in Algeria.</title>
        <authorList>
            <person name="Amara Korba A."/>
            <person name="Kainiu M."/>
            <person name="Vincent A.T."/>
            <person name="Mariet J.-F."/>
            <person name="Veyrier F.J."/>
            <person name="Goarant C."/>
            <person name="Picardeau M."/>
        </authorList>
    </citation>
    <scope>NUCLEOTIDE SEQUENCE [LARGE SCALE GENOMIC DNA]</scope>
    <source>
        <strain evidence="1 2">201903070</strain>
    </source>
</reference>